<dbReference type="SUPFAM" id="SSF52540">
    <property type="entry name" value="P-loop containing nucleoside triphosphate hydrolases"/>
    <property type="match status" value="1"/>
</dbReference>
<organism evidence="2 3">
    <name type="scientific">Olsenella porci</name>
    <dbReference type="NCBI Taxonomy" id="2652279"/>
    <lineage>
        <taxon>Bacteria</taxon>
        <taxon>Bacillati</taxon>
        <taxon>Actinomycetota</taxon>
        <taxon>Coriobacteriia</taxon>
        <taxon>Coriobacteriales</taxon>
        <taxon>Atopobiaceae</taxon>
        <taxon>Olsenella</taxon>
    </lineage>
</organism>
<dbReference type="GO" id="GO:0016301">
    <property type="term" value="F:kinase activity"/>
    <property type="evidence" value="ECO:0007669"/>
    <property type="project" value="UniProtKB-KW"/>
</dbReference>
<proteinExistence type="predicted"/>
<feature type="region of interest" description="Disordered" evidence="1">
    <location>
        <begin position="1"/>
        <end position="26"/>
    </location>
</feature>
<feature type="compositionally biased region" description="Basic and acidic residues" evidence="1">
    <location>
        <begin position="1"/>
        <end position="13"/>
    </location>
</feature>
<reference evidence="2 3" key="1">
    <citation type="submission" date="2019-08" db="EMBL/GenBank/DDBJ databases">
        <title>In-depth cultivation of the pig gut microbiome towards novel bacterial diversity and tailored functional studies.</title>
        <authorList>
            <person name="Wylensek D."/>
            <person name="Hitch T.C.A."/>
            <person name="Clavel T."/>
        </authorList>
    </citation>
    <scope>NUCLEOTIDE SEQUENCE [LARGE SCALE GENOMIC DNA]</scope>
    <source>
        <strain evidence="2 3">CA-Schmier-601-WT-1</strain>
    </source>
</reference>
<dbReference type="AlphaFoldDB" id="A0A6N7XNR5"/>
<comment type="caution">
    <text evidence="2">The sequence shown here is derived from an EMBL/GenBank/DDBJ whole genome shotgun (WGS) entry which is preliminary data.</text>
</comment>
<dbReference type="EMBL" id="VUNC01000003">
    <property type="protein sequence ID" value="MST72604.1"/>
    <property type="molecule type" value="Genomic_DNA"/>
</dbReference>
<keyword evidence="3" id="KW-1185">Reference proteome</keyword>
<dbReference type="Pfam" id="PF13189">
    <property type="entry name" value="Cytidylate_kin2"/>
    <property type="match status" value="1"/>
</dbReference>
<evidence type="ECO:0000256" key="1">
    <source>
        <dbReference type="SAM" id="MobiDB-lite"/>
    </source>
</evidence>
<accession>A0A6N7XNR5</accession>
<dbReference type="Gene3D" id="3.40.50.300">
    <property type="entry name" value="P-loop containing nucleotide triphosphate hydrolases"/>
    <property type="match status" value="1"/>
</dbReference>
<keyword evidence="2" id="KW-0418">Kinase</keyword>
<dbReference type="InterPro" id="IPR027417">
    <property type="entry name" value="P-loop_NTPase"/>
</dbReference>
<evidence type="ECO:0000313" key="3">
    <source>
        <dbReference type="Proteomes" id="UP000469325"/>
    </source>
</evidence>
<protein>
    <submittedName>
        <fullName evidence="2">Cytidylate kinase-like family protein</fullName>
    </submittedName>
</protein>
<sequence>MSEKDSDARRQEAAPHGGEPTTPALNPVVITIERDFGAEGHEIGKMLSQELDLPFYDNEVLVRASARAGAPVDEVAAYDARLTAEMSAFLPDRIDARSTADKLFQRVSSVVRDLASVGPCIIVGRLSDYILRDNPNRIAVLVTAPEEDRIETVRTKRGMTRKEAKKLVRRMQKGRELYCHRYSAGKCEMHDGKDLVLNRSRFGREGCVAVIAAAYRAKVAEVQEGEGE</sequence>
<dbReference type="RefSeq" id="WP_154434879.1">
    <property type="nucleotide sequence ID" value="NZ_VUNC01000003.1"/>
</dbReference>
<name>A0A6N7XNR5_9ACTN</name>
<evidence type="ECO:0000313" key="2">
    <source>
        <dbReference type="EMBL" id="MST72604.1"/>
    </source>
</evidence>
<gene>
    <name evidence="2" type="ORF">FYJ68_05730</name>
</gene>
<keyword evidence="2" id="KW-0808">Transferase</keyword>
<dbReference type="Proteomes" id="UP000469325">
    <property type="component" value="Unassembled WGS sequence"/>
</dbReference>